<name>A0AAQ3NF33_VIGMU</name>
<keyword evidence="2" id="KW-1185">Reference proteome</keyword>
<protein>
    <submittedName>
        <fullName evidence="1">Uncharacterized protein</fullName>
    </submittedName>
</protein>
<dbReference type="EMBL" id="CP144695">
    <property type="protein sequence ID" value="WVZ07702.1"/>
    <property type="molecule type" value="Genomic_DNA"/>
</dbReference>
<gene>
    <name evidence="1" type="ORF">V8G54_021048</name>
</gene>
<dbReference type="AlphaFoldDB" id="A0AAQ3NF33"/>
<sequence length="104" mass="12658">MCMLTLHDDDPTFNMQSVIIILCSTRKPFSLKLTSDTKPHVQENWTHCTEPWNLSHHTHFHHAHHYHMLTHPYYFFNYKQLFPIKPKLNKSKQKQEEEEEEKEK</sequence>
<organism evidence="1 2">
    <name type="scientific">Vigna mungo</name>
    <name type="common">Black gram</name>
    <name type="synonym">Phaseolus mungo</name>
    <dbReference type="NCBI Taxonomy" id="3915"/>
    <lineage>
        <taxon>Eukaryota</taxon>
        <taxon>Viridiplantae</taxon>
        <taxon>Streptophyta</taxon>
        <taxon>Embryophyta</taxon>
        <taxon>Tracheophyta</taxon>
        <taxon>Spermatophyta</taxon>
        <taxon>Magnoliopsida</taxon>
        <taxon>eudicotyledons</taxon>
        <taxon>Gunneridae</taxon>
        <taxon>Pentapetalae</taxon>
        <taxon>rosids</taxon>
        <taxon>fabids</taxon>
        <taxon>Fabales</taxon>
        <taxon>Fabaceae</taxon>
        <taxon>Papilionoideae</taxon>
        <taxon>50 kb inversion clade</taxon>
        <taxon>NPAAA clade</taxon>
        <taxon>indigoferoid/millettioid clade</taxon>
        <taxon>Phaseoleae</taxon>
        <taxon>Vigna</taxon>
    </lineage>
</organism>
<evidence type="ECO:0000313" key="2">
    <source>
        <dbReference type="Proteomes" id="UP001374535"/>
    </source>
</evidence>
<reference evidence="1 2" key="1">
    <citation type="journal article" date="2023" name="Life. Sci Alliance">
        <title>Evolutionary insights into 3D genome organization and epigenetic landscape of Vigna mungo.</title>
        <authorList>
            <person name="Junaid A."/>
            <person name="Singh B."/>
            <person name="Bhatia S."/>
        </authorList>
    </citation>
    <scope>NUCLEOTIDE SEQUENCE [LARGE SCALE GENOMIC DNA]</scope>
    <source>
        <strain evidence="1">Urdbean</strain>
    </source>
</reference>
<dbReference type="Proteomes" id="UP001374535">
    <property type="component" value="Chromosome 6"/>
</dbReference>
<evidence type="ECO:0000313" key="1">
    <source>
        <dbReference type="EMBL" id="WVZ07702.1"/>
    </source>
</evidence>
<accession>A0AAQ3NF33</accession>
<proteinExistence type="predicted"/>